<dbReference type="GO" id="GO:0006508">
    <property type="term" value="P:proteolysis"/>
    <property type="evidence" value="ECO:0007669"/>
    <property type="project" value="UniProtKB-KW"/>
</dbReference>
<evidence type="ECO:0000256" key="2">
    <source>
        <dbReference type="ARBA" id="ARBA00022670"/>
    </source>
</evidence>
<proteinExistence type="inferred from homology"/>
<evidence type="ECO:0000313" key="11">
    <source>
        <dbReference type="Proteomes" id="UP000323166"/>
    </source>
</evidence>
<sequence length="209" mass="22677">MTKLWKHLLALAFGTILLGLATPAYADTYYTVQPGDTLWKISRQYGVSVQQIQQLNAVYTTLIFPGQRLFISADASASQTPAVTVSRGTSRTDMLLGYAKSFTGVPYVYGGQTPAGFDCSGYVKYVFKHMGIDLPRTAAEQFHRGTRVSKQEARPGDLVAFSSGVINHIGIYLGDGKFISATSSQGVQTASVYGGYWGSRLHGFSRIVP</sequence>
<keyword evidence="4" id="KW-0677">Repeat</keyword>
<reference evidence="10 11" key="1">
    <citation type="submission" date="2019-07" db="EMBL/GenBank/DDBJ databases">
        <title>Genomic Encyclopedia of Type Strains, Phase I: the one thousand microbial genomes (KMG-I) project.</title>
        <authorList>
            <person name="Kyrpides N."/>
        </authorList>
    </citation>
    <scope>NUCLEOTIDE SEQUENCE [LARGE SCALE GENOMIC DNA]</scope>
    <source>
        <strain evidence="10 11">DSM 6562</strain>
    </source>
</reference>
<keyword evidence="11" id="KW-1185">Reference proteome</keyword>
<evidence type="ECO:0000256" key="7">
    <source>
        <dbReference type="SAM" id="SignalP"/>
    </source>
</evidence>
<dbReference type="SUPFAM" id="SSF54001">
    <property type="entry name" value="Cysteine proteinases"/>
    <property type="match status" value="1"/>
</dbReference>
<feature type="domain" description="LysM" evidence="8">
    <location>
        <begin position="28"/>
        <end position="71"/>
    </location>
</feature>
<feature type="chain" id="PRO_5024363310" evidence="7">
    <location>
        <begin position="27"/>
        <end position="209"/>
    </location>
</feature>
<dbReference type="SMART" id="SM00257">
    <property type="entry name" value="LysM"/>
    <property type="match status" value="1"/>
</dbReference>
<evidence type="ECO:0000259" key="8">
    <source>
        <dbReference type="PROSITE" id="PS51782"/>
    </source>
</evidence>
<dbReference type="SUPFAM" id="SSF54106">
    <property type="entry name" value="LysM domain"/>
    <property type="match status" value="1"/>
</dbReference>
<gene>
    <name evidence="10" type="ORF">LX24_01179</name>
</gene>
<evidence type="ECO:0000256" key="6">
    <source>
        <dbReference type="ARBA" id="ARBA00022807"/>
    </source>
</evidence>
<dbReference type="Pfam" id="PF01476">
    <property type="entry name" value="LysM"/>
    <property type="match status" value="1"/>
</dbReference>
<evidence type="ECO:0000256" key="1">
    <source>
        <dbReference type="ARBA" id="ARBA00007074"/>
    </source>
</evidence>
<feature type="domain" description="NlpC/P60" evidence="9">
    <location>
        <begin position="89"/>
        <end position="208"/>
    </location>
</feature>
<dbReference type="AlphaFoldDB" id="A0A5S4ZTX0"/>
<evidence type="ECO:0000259" key="9">
    <source>
        <dbReference type="PROSITE" id="PS51935"/>
    </source>
</evidence>
<comment type="caution">
    <text evidence="10">The sequence shown here is derived from an EMBL/GenBank/DDBJ whole genome shotgun (WGS) entry which is preliminary data.</text>
</comment>
<dbReference type="InterPro" id="IPR000064">
    <property type="entry name" value="NLP_P60_dom"/>
</dbReference>
<evidence type="ECO:0000313" key="10">
    <source>
        <dbReference type="EMBL" id="TYO96227.1"/>
    </source>
</evidence>
<dbReference type="PROSITE" id="PS51782">
    <property type="entry name" value="LYSM"/>
    <property type="match status" value="1"/>
</dbReference>
<evidence type="ECO:0000256" key="3">
    <source>
        <dbReference type="ARBA" id="ARBA00022729"/>
    </source>
</evidence>
<dbReference type="Proteomes" id="UP000323166">
    <property type="component" value="Unassembled WGS sequence"/>
</dbReference>
<keyword evidence="6" id="KW-0788">Thiol protease</keyword>
<organism evidence="10 11">
    <name type="scientific">Desulfallas thermosapovorans DSM 6562</name>
    <dbReference type="NCBI Taxonomy" id="1121431"/>
    <lineage>
        <taxon>Bacteria</taxon>
        <taxon>Bacillati</taxon>
        <taxon>Bacillota</taxon>
        <taxon>Clostridia</taxon>
        <taxon>Eubacteriales</taxon>
        <taxon>Desulfallaceae</taxon>
        <taxon>Desulfallas</taxon>
    </lineage>
</organism>
<dbReference type="Pfam" id="PF00877">
    <property type="entry name" value="NLPC_P60"/>
    <property type="match status" value="1"/>
</dbReference>
<dbReference type="CDD" id="cd00118">
    <property type="entry name" value="LysM"/>
    <property type="match status" value="1"/>
</dbReference>
<dbReference type="InterPro" id="IPR038765">
    <property type="entry name" value="Papain-like_cys_pep_sf"/>
</dbReference>
<dbReference type="GO" id="GO:0008234">
    <property type="term" value="F:cysteine-type peptidase activity"/>
    <property type="evidence" value="ECO:0007669"/>
    <property type="project" value="UniProtKB-KW"/>
</dbReference>
<dbReference type="InterPro" id="IPR018392">
    <property type="entry name" value="LysM"/>
</dbReference>
<keyword evidence="2" id="KW-0645">Protease</keyword>
<comment type="similarity">
    <text evidence="1">Belongs to the peptidase C40 family.</text>
</comment>
<keyword evidence="5 10" id="KW-0378">Hydrolase</keyword>
<dbReference type="EMBL" id="VNHM01000005">
    <property type="protein sequence ID" value="TYO96227.1"/>
    <property type="molecule type" value="Genomic_DNA"/>
</dbReference>
<dbReference type="PANTHER" id="PTHR47053">
    <property type="entry name" value="MUREIN DD-ENDOPEPTIDASE MEPH-RELATED"/>
    <property type="match status" value="1"/>
</dbReference>
<protein>
    <submittedName>
        <fullName evidence="10">Cell wall-associated NlpC family hydrolase</fullName>
    </submittedName>
</protein>
<feature type="signal peptide" evidence="7">
    <location>
        <begin position="1"/>
        <end position="26"/>
    </location>
</feature>
<keyword evidence="3 7" id="KW-0732">Signal</keyword>
<accession>A0A5S4ZTX0</accession>
<name>A0A5S4ZTX0_9FIRM</name>
<evidence type="ECO:0000256" key="5">
    <source>
        <dbReference type="ARBA" id="ARBA00022801"/>
    </source>
</evidence>
<dbReference type="PANTHER" id="PTHR47053:SF1">
    <property type="entry name" value="MUREIN DD-ENDOPEPTIDASE MEPH-RELATED"/>
    <property type="match status" value="1"/>
</dbReference>
<dbReference type="InterPro" id="IPR036779">
    <property type="entry name" value="LysM_dom_sf"/>
</dbReference>
<dbReference type="Gene3D" id="3.90.1720.10">
    <property type="entry name" value="endopeptidase domain like (from Nostoc punctiforme)"/>
    <property type="match status" value="1"/>
</dbReference>
<evidence type="ECO:0000256" key="4">
    <source>
        <dbReference type="ARBA" id="ARBA00022737"/>
    </source>
</evidence>
<dbReference type="InterPro" id="IPR051202">
    <property type="entry name" value="Peptidase_C40"/>
</dbReference>
<dbReference type="PROSITE" id="PS51935">
    <property type="entry name" value="NLPC_P60"/>
    <property type="match status" value="1"/>
</dbReference>
<dbReference type="Gene3D" id="3.10.350.10">
    <property type="entry name" value="LysM domain"/>
    <property type="match status" value="1"/>
</dbReference>